<reference evidence="1 2" key="2">
    <citation type="submission" date="2008-10" db="EMBL/GenBank/DDBJ databases">
        <title>Draft genome sequence of Clostridium hiranonis (DSM 13275).</title>
        <authorList>
            <person name="Sudarsanam P."/>
            <person name="Ley R."/>
            <person name="Guruge J."/>
            <person name="Turnbaugh P.J."/>
            <person name="Mahowald M."/>
            <person name="Liep D."/>
            <person name="Gordon J."/>
        </authorList>
    </citation>
    <scope>NUCLEOTIDE SEQUENCE [LARGE SCALE GENOMIC DNA]</scope>
    <source>
        <strain evidence="1 2">DSM 13275</strain>
    </source>
</reference>
<gene>
    <name evidence="1" type="ORF">CLOHIR_01472</name>
</gene>
<dbReference type="Proteomes" id="UP000003178">
    <property type="component" value="Unassembled WGS sequence"/>
</dbReference>
<dbReference type="STRING" id="500633.CLOHIR_01472"/>
<evidence type="ECO:0000313" key="1">
    <source>
        <dbReference type="EMBL" id="EEA84846.1"/>
    </source>
</evidence>
<evidence type="ECO:0000313" key="2">
    <source>
        <dbReference type="Proteomes" id="UP000003178"/>
    </source>
</evidence>
<protein>
    <recommendedName>
        <fullName evidence="3">XkdX family protein</fullName>
    </recommendedName>
</protein>
<proteinExistence type="predicted"/>
<dbReference type="AlphaFoldDB" id="B6G018"/>
<sequence>MKGGENMIKAIKGVRSMIWYNLAKRVILAENYSSKEDMQATIDKYYSTGKITQTQKEELERLLNQAN</sequence>
<organism evidence="1 2">
    <name type="scientific">Peptacetobacter hiranonis (strain DSM 13275 / JCM 10541 / KCTC 15199 / TO-931)</name>
    <name type="common">Clostridium hiranonis</name>
    <dbReference type="NCBI Taxonomy" id="500633"/>
    <lineage>
        <taxon>Bacteria</taxon>
        <taxon>Bacillati</taxon>
        <taxon>Bacillota</taxon>
        <taxon>Clostridia</taxon>
        <taxon>Peptostreptococcales</taxon>
        <taxon>Peptostreptococcaceae</taxon>
        <taxon>Peptacetobacter</taxon>
    </lineage>
</organism>
<name>B6G018_PEPHT</name>
<dbReference type="HOGENOM" id="CLU_2804850_0_0_9"/>
<comment type="caution">
    <text evidence="1">The sequence shown here is derived from an EMBL/GenBank/DDBJ whole genome shotgun (WGS) entry which is preliminary data.</text>
</comment>
<dbReference type="EMBL" id="ABWP01000060">
    <property type="protein sequence ID" value="EEA84846.1"/>
    <property type="molecule type" value="Genomic_DNA"/>
</dbReference>
<evidence type="ECO:0008006" key="3">
    <source>
        <dbReference type="Google" id="ProtNLM"/>
    </source>
</evidence>
<keyword evidence="2" id="KW-1185">Reference proteome</keyword>
<accession>B6G018</accession>
<reference evidence="1 2" key="1">
    <citation type="submission" date="2008-09" db="EMBL/GenBank/DDBJ databases">
        <authorList>
            <person name="Fulton L."/>
            <person name="Clifton S."/>
            <person name="Fulton B."/>
            <person name="Xu J."/>
            <person name="Minx P."/>
            <person name="Pepin K.H."/>
            <person name="Johnson M."/>
            <person name="Thiruvilangam P."/>
            <person name="Bhonagiri V."/>
            <person name="Nash W.E."/>
            <person name="Mardis E.R."/>
            <person name="Wilson R.K."/>
        </authorList>
    </citation>
    <scope>NUCLEOTIDE SEQUENCE [LARGE SCALE GENOMIC DNA]</scope>
    <source>
        <strain evidence="1 2">DSM 13275</strain>
    </source>
</reference>